<reference evidence="1 2" key="1">
    <citation type="submission" date="2020-10" db="EMBL/GenBank/DDBJ databases">
        <title>Complete genome sequence of Paludibaculum fermentans P105T, a facultatively anaerobic acidobacterium capable of dissimilatory Fe(III) reduction.</title>
        <authorList>
            <person name="Dedysh S.N."/>
            <person name="Beletsky A.V."/>
            <person name="Kulichevskaya I.S."/>
            <person name="Mardanov A.V."/>
            <person name="Ravin N.V."/>
        </authorList>
    </citation>
    <scope>NUCLEOTIDE SEQUENCE [LARGE SCALE GENOMIC DNA]</scope>
    <source>
        <strain evidence="1 2">P105</strain>
    </source>
</reference>
<dbReference type="PANTHER" id="PTHR43739:SF5">
    <property type="entry name" value="EXO-ALPHA-SIALIDASE"/>
    <property type="match status" value="1"/>
</dbReference>
<dbReference type="RefSeq" id="WP_194446808.1">
    <property type="nucleotide sequence ID" value="NZ_CP063849.1"/>
</dbReference>
<dbReference type="Gene3D" id="2.130.10.10">
    <property type="entry name" value="YVTN repeat-like/Quinoprotein amine dehydrogenase"/>
    <property type="match status" value="2"/>
</dbReference>
<evidence type="ECO:0008006" key="3">
    <source>
        <dbReference type="Google" id="ProtNLM"/>
    </source>
</evidence>
<evidence type="ECO:0000313" key="1">
    <source>
        <dbReference type="EMBL" id="QOY85138.1"/>
    </source>
</evidence>
<keyword evidence="2" id="KW-1185">Reference proteome</keyword>
<evidence type="ECO:0000313" key="2">
    <source>
        <dbReference type="Proteomes" id="UP000593892"/>
    </source>
</evidence>
<dbReference type="Proteomes" id="UP000593892">
    <property type="component" value="Chromosome"/>
</dbReference>
<dbReference type="NCBIfam" id="TIGR03437">
    <property type="entry name" value="Soli_cterm"/>
    <property type="match status" value="1"/>
</dbReference>
<protein>
    <recommendedName>
        <fullName evidence="3">Photosynthesis system II assembly factor Ycf48/Hcf136-like domain-containing protein</fullName>
    </recommendedName>
</protein>
<accession>A0A7S7NK59</accession>
<dbReference type="EMBL" id="CP063849">
    <property type="protein sequence ID" value="QOY85138.1"/>
    <property type="molecule type" value="Genomic_DNA"/>
</dbReference>
<dbReference type="InterPro" id="IPR052025">
    <property type="entry name" value="Xyloglucanase_GH74"/>
</dbReference>
<dbReference type="GO" id="GO:0010411">
    <property type="term" value="P:xyloglucan metabolic process"/>
    <property type="evidence" value="ECO:0007669"/>
    <property type="project" value="TreeGrafter"/>
</dbReference>
<dbReference type="PANTHER" id="PTHR43739">
    <property type="entry name" value="XYLOGLUCANASE (EUROFUNG)"/>
    <property type="match status" value="1"/>
</dbReference>
<dbReference type="InterPro" id="IPR017803">
    <property type="entry name" value="CHP03437_C"/>
</dbReference>
<organism evidence="1 2">
    <name type="scientific">Paludibaculum fermentans</name>
    <dbReference type="NCBI Taxonomy" id="1473598"/>
    <lineage>
        <taxon>Bacteria</taxon>
        <taxon>Pseudomonadati</taxon>
        <taxon>Acidobacteriota</taxon>
        <taxon>Terriglobia</taxon>
        <taxon>Bryobacterales</taxon>
        <taxon>Bryobacteraceae</taxon>
        <taxon>Paludibaculum</taxon>
    </lineage>
</organism>
<gene>
    <name evidence="1" type="ORF">IRI77_20090</name>
</gene>
<dbReference type="SUPFAM" id="SSF110296">
    <property type="entry name" value="Oligoxyloglucan reducing end-specific cellobiohydrolase"/>
    <property type="match status" value="1"/>
</dbReference>
<dbReference type="KEGG" id="pfer:IRI77_20090"/>
<dbReference type="AlphaFoldDB" id="A0A7S7NK59"/>
<dbReference type="InterPro" id="IPR015943">
    <property type="entry name" value="WD40/YVTN_repeat-like_dom_sf"/>
</dbReference>
<sequence>MPSPAGGAADRVWFSQDGRILVRLSNGRVYATADLEQWSPDTAQPPAFAAAPAGAVAPEASARLVAANSNRTVVYAAGRNAWRSEDGGLNWHNLTEYRTQSLLGSEVKDLAVDPADDQRLVAATATGVWYTVDAGLSWQGLNEALPNLPVRHILSAPSGSRGVRIAVDSGSDPAPRDLEWMPGQNSGWLPVKDAAATVETELKRSLSLSLNATITAAGAYSDAIYAGASDGRLWASLDAGRSWRLFPALPGSGAVERVWLDPADRSFALAALSSAGTGPRVLRTLNGGGFWDDLSANLAEGAAYGVTAERSTGALYLATSRGIYYTMADLRAPAMPTAWQPLSAGLPEAAVRDVRLDDDGNLLIAAVDGYGVYAALAPHRLRQPRVVHTFDYGQRAAAPGALLSVLGASVGTASANRTSVPVLSSNEAESQIQVPYEVSGDTLQLILNAAQGPVVFGLPLQSTAPAVLVDRDGTPVLIDADSGVQLDAMHPARPGMRVQVLMSGLGRVQPDWPTGMAAPLEDAPRVLARVQASLDGTSLDVVRATLAPGYIGYYLVEVQLPEFVDSGSSELSIEAGGKASNRVRLYVAQ</sequence>
<proteinExistence type="predicted"/>
<name>A0A7S7NK59_PALFE</name>